<dbReference type="InterPro" id="IPR051907">
    <property type="entry name" value="DoxX-like_oxidoreductase"/>
</dbReference>
<evidence type="ECO:0000256" key="6">
    <source>
        <dbReference type="ARBA" id="ARBA00023136"/>
    </source>
</evidence>
<dbReference type="PANTHER" id="PTHR33452">
    <property type="entry name" value="OXIDOREDUCTASE CATD-RELATED"/>
    <property type="match status" value="1"/>
</dbReference>
<protein>
    <submittedName>
        <fullName evidence="8">DoxX family protein</fullName>
    </submittedName>
</protein>
<evidence type="ECO:0000256" key="3">
    <source>
        <dbReference type="ARBA" id="ARBA00022475"/>
    </source>
</evidence>
<reference evidence="8 9" key="1">
    <citation type="submission" date="2024-07" db="EMBL/GenBank/DDBJ databases">
        <title>Molecular mechanisms and environmental adaptations of flagellar loss and biofilm growth of Rhodanobacter under environmental stress.</title>
        <authorList>
            <person name="Chen M."/>
        </authorList>
    </citation>
    <scope>NUCLEOTIDE SEQUENCE [LARGE SCALE GENOMIC DNA]</scope>
    <source>
        <strain evidence="8 9">RS22</strain>
    </source>
</reference>
<keyword evidence="9" id="KW-1185">Reference proteome</keyword>
<comment type="subcellular location">
    <subcellularLocation>
        <location evidence="1">Cell membrane</location>
        <topology evidence="1">Multi-pass membrane protein</topology>
    </subcellularLocation>
</comment>
<comment type="caution">
    <text evidence="8">The sequence shown here is derived from an EMBL/GenBank/DDBJ whole genome shotgun (WGS) entry which is preliminary data.</text>
</comment>
<evidence type="ECO:0000256" key="1">
    <source>
        <dbReference type="ARBA" id="ARBA00004651"/>
    </source>
</evidence>
<feature type="transmembrane region" description="Helical" evidence="7">
    <location>
        <begin position="135"/>
        <end position="152"/>
    </location>
</feature>
<sequence length="168" mass="18762">MKLTSMRAWLDTRDRDWIVLVRLLVGLVVFFPEGIQKLMFPAIMGAGRFTGFGIPWPNFTGPFVGIVEIVCGALITVGLLTRLAAIPLIIDMIVAIVSTKIPMLLGHGFWGFHLVHLSRYGFWSMAHEARTDVDMLLGCIFLLIVGGGRWSMDALWARRVGRPVTHRS</sequence>
<feature type="transmembrane region" description="Helical" evidence="7">
    <location>
        <begin position="20"/>
        <end position="39"/>
    </location>
</feature>
<evidence type="ECO:0000313" key="8">
    <source>
        <dbReference type="EMBL" id="MEY2180805.1"/>
    </source>
</evidence>
<name>A0ABV4AK75_9GAMM</name>
<dbReference type="InterPro" id="IPR032808">
    <property type="entry name" value="DoxX"/>
</dbReference>
<accession>A0ABV4AK75</accession>
<feature type="transmembrane region" description="Helical" evidence="7">
    <location>
        <begin position="92"/>
        <end position="115"/>
    </location>
</feature>
<dbReference type="PANTHER" id="PTHR33452:SF1">
    <property type="entry name" value="INNER MEMBRANE PROTEIN YPHA-RELATED"/>
    <property type="match status" value="1"/>
</dbReference>
<keyword evidence="3" id="KW-1003">Cell membrane</keyword>
<keyword evidence="4 7" id="KW-0812">Transmembrane</keyword>
<dbReference type="EMBL" id="JBGBPY010000001">
    <property type="protein sequence ID" value="MEY2180805.1"/>
    <property type="molecule type" value="Genomic_DNA"/>
</dbReference>
<dbReference type="Proteomes" id="UP001562159">
    <property type="component" value="Unassembled WGS sequence"/>
</dbReference>
<gene>
    <name evidence="8" type="ORF">AB7878_00065</name>
</gene>
<evidence type="ECO:0000256" key="2">
    <source>
        <dbReference type="ARBA" id="ARBA00006679"/>
    </source>
</evidence>
<dbReference type="Pfam" id="PF07681">
    <property type="entry name" value="DoxX"/>
    <property type="match status" value="1"/>
</dbReference>
<evidence type="ECO:0000256" key="7">
    <source>
        <dbReference type="SAM" id="Phobius"/>
    </source>
</evidence>
<evidence type="ECO:0000313" key="9">
    <source>
        <dbReference type="Proteomes" id="UP001562159"/>
    </source>
</evidence>
<evidence type="ECO:0000256" key="4">
    <source>
        <dbReference type="ARBA" id="ARBA00022692"/>
    </source>
</evidence>
<proteinExistence type="inferred from homology"/>
<comment type="similarity">
    <text evidence="2">Belongs to the DoxX family.</text>
</comment>
<keyword evidence="5 7" id="KW-1133">Transmembrane helix</keyword>
<keyword evidence="6 7" id="KW-0472">Membrane</keyword>
<organism evidence="8 9">
    <name type="scientific">Rhodanobacter humi</name>
    <dbReference type="NCBI Taxonomy" id="1888173"/>
    <lineage>
        <taxon>Bacteria</taxon>
        <taxon>Pseudomonadati</taxon>
        <taxon>Pseudomonadota</taxon>
        <taxon>Gammaproteobacteria</taxon>
        <taxon>Lysobacterales</taxon>
        <taxon>Rhodanobacteraceae</taxon>
        <taxon>Rhodanobacter</taxon>
    </lineage>
</organism>
<feature type="transmembrane region" description="Helical" evidence="7">
    <location>
        <begin position="59"/>
        <end position="80"/>
    </location>
</feature>
<evidence type="ECO:0000256" key="5">
    <source>
        <dbReference type="ARBA" id="ARBA00022989"/>
    </source>
</evidence>